<dbReference type="InterPro" id="IPR050368">
    <property type="entry name" value="ClC-type_chloride_channel"/>
</dbReference>
<organism evidence="6 7">
    <name type="scientific">Cetobacterium ceti</name>
    <dbReference type="NCBI Taxonomy" id="180163"/>
    <lineage>
        <taxon>Bacteria</taxon>
        <taxon>Fusobacteriati</taxon>
        <taxon>Fusobacteriota</taxon>
        <taxon>Fusobacteriia</taxon>
        <taxon>Fusobacteriales</taxon>
        <taxon>Fusobacteriaceae</taxon>
        <taxon>Cetobacterium</taxon>
    </lineage>
</organism>
<dbReference type="Proteomes" id="UP000191153">
    <property type="component" value="Unassembled WGS sequence"/>
</dbReference>
<accession>A0A1T4LHW4</accession>
<feature type="transmembrane region" description="Helical" evidence="5">
    <location>
        <begin position="12"/>
        <end position="36"/>
    </location>
</feature>
<reference evidence="6 7" key="1">
    <citation type="submission" date="2017-02" db="EMBL/GenBank/DDBJ databases">
        <authorList>
            <person name="Peterson S.W."/>
        </authorList>
    </citation>
    <scope>NUCLEOTIDE SEQUENCE [LARGE SCALE GENOMIC DNA]</scope>
    <source>
        <strain evidence="6 7">ATCC 700028</strain>
    </source>
</reference>
<dbReference type="GO" id="GO:0016020">
    <property type="term" value="C:membrane"/>
    <property type="evidence" value="ECO:0007669"/>
    <property type="project" value="UniProtKB-SubCell"/>
</dbReference>
<dbReference type="STRING" id="180163.SAMN02745174_00851"/>
<dbReference type="Gene3D" id="1.10.3080.10">
    <property type="entry name" value="Clc chloride channel"/>
    <property type="match status" value="1"/>
</dbReference>
<dbReference type="PANTHER" id="PTHR43427">
    <property type="entry name" value="CHLORIDE CHANNEL PROTEIN CLC-E"/>
    <property type="match status" value="1"/>
</dbReference>
<evidence type="ECO:0000313" key="7">
    <source>
        <dbReference type="Proteomes" id="UP000191153"/>
    </source>
</evidence>
<feature type="transmembrane region" description="Helical" evidence="5">
    <location>
        <begin position="253"/>
        <end position="272"/>
    </location>
</feature>
<sequence>MKDKSLVLRFFLKWILIGGIVGVIVGTVCVIFLNSLHFVTHLREKNPMLLFLLPFGGAFVSWLYVKYGKNSSRGTNLILEEIYEDKENIPLRMGFLVFLGTIVTHLFGGSAGREGTAVQMGAAIADKVGNKLGLNKKNRRLILMAGISAGFGAVFGIPLAGAIFAIEVIQIGKIEYEGLIPCVISSFIGQLIALQLHVKHSIYKANNISAGNFSLEVILKVIFASILFAIASILFSQGIHLCKKIYTKFFPNLITRSFAGGVVVIILVYIFGTRDYIGLGTGFIESSFHTTKTLLDPIFKIIFTSVTLGAGFQGGEVTPLFFTGASLGSALSHFLNLPAPFLASLGLVAVFAGATNTPISSFIMGIELFGGHNASYLFLACMISYLFSGNKGIYSSQQVAIDKVDILEEREKL</sequence>
<dbReference type="GO" id="GO:0015108">
    <property type="term" value="F:chloride transmembrane transporter activity"/>
    <property type="evidence" value="ECO:0007669"/>
    <property type="project" value="InterPro"/>
</dbReference>
<feature type="transmembrane region" description="Helical" evidence="5">
    <location>
        <begin position="141"/>
        <end position="166"/>
    </location>
</feature>
<comment type="subcellular location">
    <subcellularLocation>
        <location evidence="1">Membrane</location>
        <topology evidence="1">Multi-pass membrane protein</topology>
    </subcellularLocation>
</comment>
<keyword evidence="3 5" id="KW-1133">Transmembrane helix</keyword>
<proteinExistence type="predicted"/>
<evidence type="ECO:0000313" key="6">
    <source>
        <dbReference type="EMBL" id="SJZ53994.1"/>
    </source>
</evidence>
<evidence type="ECO:0000256" key="2">
    <source>
        <dbReference type="ARBA" id="ARBA00022692"/>
    </source>
</evidence>
<keyword evidence="2 5" id="KW-0812">Transmembrane</keyword>
<dbReference type="InterPro" id="IPR014743">
    <property type="entry name" value="Cl-channel_core"/>
</dbReference>
<dbReference type="EMBL" id="FUWX01000006">
    <property type="protein sequence ID" value="SJZ53994.1"/>
    <property type="molecule type" value="Genomic_DNA"/>
</dbReference>
<dbReference type="RefSeq" id="WP_078693381.1">
    <property type="nucleotide sequence ID" value="NZ_FUWX01000006.1"/>
</dbReference>
<feature type="transmembrane region" description="Helical" evidence="5">
    <location>
        <begin position="293"/>
        <end position="314"/>
    </location>
</feature>
<dbReference type="PANTHER" id="PTHR43427:SF12">
    <property type="entry name" value="CHLORIDE TRANSPORTER"/>
    <property type="match status" value="1"/>
</dbReference>
<evidence type="ECO:0000256" key="3">
    <source>
        <dbReference type="ARBA" id="ARBA00022989"/>
    </source>
</evidence>
<keyword evidence="4 5" id="KW-0472">Membrane</keyword>
<dbReference type="InterPro" id="IPR001807">
    <property type="entry name" value="ClC"/>
</dbReference>
<evidence type="ECO:0000256" key="5">
    <source>
        <dbReference type="SAM" id="Phobius"/>
    </source>
</evidence>
<feature type="transmembrane region" description="Helical" evidence="5">
    <location>
        <begin position="178"/>
        <end position="196"/>
    </location>
</feature>
<dbReference type="SUPFAM" id="SSF81340">
    <property type="entry name" value="Clc chloride channel"/>
    <property type="match status" value="1"/>
</dbReference>
<keyword evidence="7" id="KW-1185">Reference proteome</keyword>
<feature type="transmembrane region" description="Helical" evidence="5">
    <location>
        <begin position="366"/>
        <end position="387"/>
    </location>
</feature>
<feature type="transmembrane region" description="Helical" evidence="5">
    <location>
        <begin position="334"/>
        <end position="354"/>
    </location>
</feature>
<dbReference type="AlphaFoldDB" id="A0A1T4LHW4"/>
<evidence type="ECO:0000256" key="4">
    <source>
        <dbReference type="ARBA" id="ARBA00023136"/>
    </source>
</evidence>
<dbReference type="Pfam" id="PF00654">
    <property type="entry name" value="Voltage_CLC"/>
    <property type="match status" value="1"/>
</dbReference>
<dbReference type="OrthoDB" id="9767361at2"/>
<name>A0A1T4LHW4_9FUSO</name>
<protein>
    <submittedName>
        <fullName evidence="6">H+/Cl-antiporter ClcA</fullName>
    </submittedName>
</protein>
<dbReference type="PRINTS" id="PR00762">
    <property type="entry name" value="CLCHANNEL"/>
</dbReference>
<feature type="transmembrane region" description="Helical" evidence="5">
    <location>
        <begin position="217"/>
        <end position="241"/>
    </location>
</feature>
<feature type="transmembrane region" description="Helical" evidence="5">
    <location>
        <begin position="48"/>
        <end position="65"/>
    </location>
</feature>
<gene>
    <name evidence="6" type="ORF">SAMN02745174_00851</name>
</gene>
<evidence type="ECO:0000256" key="1">
    <source>
        <dbReference type="ARBA" id="ARBA00004141"/>
    </source>
</evidence>